<feature type="region of interest" description="Disordered" evidence="1">
    <location>
        <begin position="1"/>
        <end position="21"/>
    </location>
</feature>
<dbReference type="AlphaFoldDB" id="A0A643J1N6"/>
<accession>A0A643J1N6</accession>
<name>A0A643J1N6_PSEAI</name>
<proteinExistence type="predicted"/>
<dbReference type="RefSeq" id="WP_124136650.1">
    <property type="nucleotide sequence ID" value="NZ_CP064399.1"/>
</dbReference>
<evidence type="ECO:0000256" key="1">
    <source>
        <dbReference type="SAM" id="MobiDB-lite"/>
    </source>
</evidence>
<reference evidence="2" key="1">
    <citation type="submission" date="2019-09" db="EMBL/GenBank/DDBJ databases">
        <title>Whole genome sequence analysis of bacterial isolates in patients.</title>
        <authorList>
            <person name="Jeong K.C."/>
        </authorList>
    </citation>
    <scope>NUCLEOTIDE SEQUENCE</scope>
    <source>
        <strain evidence="2">KCJ3K105</strain>
    </source>
</reference>
<gene>
    <name evidence="2" type="ORF">F7O97_07155</name>
</gene>
<protein>
    <submittedName>
        <fullName evidence="2">Uncharacterized protein</fullName>
    </submittedName>
</protein>
<organism evidence="2">
    <name type="scientific">Pseudomonas aeruginosa</name>
    <dbReference type="NCBI Taxonomy" id="287"/>
    <lineage>
        <taxon>Bacteria</taxon>
        <taxon>Pseudomonadati</taxon>
        <taxon>Pseudomonadota</taxon>
        <taxon>Gammaproteobacteria</taxon>
        <taxon>Pseudomonadales</taxon>
        <taxon>Pseudomonadaceae</taxon>
        <taxon>Pseudomonas</taxon>
    </lineage>
</organism>
<comment type="caution">
    <text evidence="2">The sequence shown here is derived from an EMBL/GenBank/DDBJ whole genome shotgun (WGS) entry which is preliminary data.</text>
</comment>
<sequence>MGSSMTIHGAGFSARSGVGNNDKTTVAGKGILLAMCRHQIEPSIGIDQYIAWRYRVPGHFEDPHRQQPTDSVEKVGSAAARRSGVPAVEVAASHFKLPFGVSLSVRAQV</sequence>
<dbReference type="EMBL" id="VZIV01000010">
    <property type="protein sequence ID" value="KAB0766505.1"/>
    <property type="molecule type" value="Genomic_DNA"/>
</dbReference>
<evidence type="ECO:0000313" key="2">
    <source>
        <dbReference type="EMBL" id="KAB0766505.1"/>
    </source>
</evidence>